<dbReference type="Proteomes" id="UP000824120">
    <property type="component" value="Chromosome 2"/>
</dbReference>
<accession>A0A9J6AR12</accession>
<comment type="caution">
    <text evidence="2">The sequence shown here is derived from an EMBL/GenBank/DDBJ whole genome shotgun (WGS) entry which is preliminary data.</text>
</comment>
<keyword evidence="1" id="KW-0812">Transmembrane</keyword>
<keyword evidence="1" id="KW-0472">Membrane</keyword>
<gene>
    <name evidence="2" type="ORF">H5410_011761</name>
</gene>
<reference evidence="2 3" key="1">
    <citation type="submission" date="2020-09" db="EMBL/GenBank/DDBJ databases">
        <title>De no assembly of potato wild relative species, Solanum commersonii.</title>
        <authorList>
            <person name="Cho K."/>
        </authorList>
    </citation>
    <scope>NUCLEOTIDE SEQUENCE [LARGE SCALE GENOMIC DNA]</scope>
    <source>
        <strain evidence="2">LZ3.2</strain>
        <tissue evidence="2">Leaf</tissue>
    </source>
</reference>
<dbReference type="EMBL" id="JACXVP010000002">
    <property type="protein sequence ID" value="KAG5626543.1"/>
    <property type="molecule type" value="Genomic_DNA"/>
</dbReference>
<proteinExistence type="predicted"/>
<evidence type="ECO:0000256" key="1">
    <source>
        <dbReference type="SAM" id="Phobius"/>
    </source>
</evidence>
<feature type="transmembrane region" description="Helical" evidence="1">
    <location>
        <begin position="70"/>
        <end position="87"/>
    </location>
</feature>
<sequence length="89" mass="9695">MAVMGKLRMFVVQEPVVAASCLIAGFEFLNCIWVGIGVDGPIVVESMKSDVFKVHIFLTKPCKSAARTNIFLVHIMIISIPASLNVLDC</sequence>
<name>A0A9J6AR12_SOLCO</name>
<evidence type="ECO:0000313" key="2">
    <source>
        <dbReference type="EMBL" id="KAG5626543.1"/>
    </source>
</evidence>
<dbReference type="AlphaFoldDB" id="A0A9J6AR12"/>
<keyword evidence="1" id="KW-1133">Transmembrane helix</keyword>
<evidence type="ECO:0000313" key="3">
    <source>
        <dbReference type="Proteomes" id="UP000824120"/>
    </source>
</evidence>
<protein>
    <submittedName>
        <fullName evidence="2">Uncharacterized protein</fullName>
    </submittedName>
</protein>
<keyword evidence="3" id="KW-1185">Reference proteome</keyword>
<organism evidence="2 3">
    <name type="scientific">Solanum commersonii</name>
    <name type="common">Commerson's wild potato</name>
    <name type="synonym">Commerson's nightshade</name>
    <dbReference type="NCBI Taxonomy" id="4109"/>
    <lineage>
        <taxon>Eukaryota</taxon>
        <taxon>Viridiplantae</taxon>
        <taxon>Streptophyta</taxon>
        <taxon>Embryophyta</taxon>
        <taxon>Tracheophyta</taxon>
        <taxon>Spermatophyta</taxon>
        <taxon>Magnoliopsida</taxon>
        <taxon>eudicotyledons</taxon>
        <taxon>Gunneridae</taxon>
        <taxon>Pentapetalae</taxon>
        <taxon>asterids</taxon>
        <taxon>lamiids</taxon>
        <taxon>Solanales</taxon>
        <taxon>Solanaceae</taxon>
        <taxon>Solanoideae</taxon>
        <taxon>Solaneae</taxon>
        <taxon>Solanum</taxon>
    </lineage>
</organism>